<keyword evidence="8" id="KW-0969">Cilium</keyword>
<evidence type="ECO:0000313" key="9">
    <source>
        <dbReference type="Proteomes" id="UP000708298"/>
    </source>
</evidence>
<comment type="subcellular location">
    <subcellularLocation>
        <location evidence="1">Bacterial flagellum</location>
    </subcellularLocation>
    <subcellularLocation>
        <location evidence="2">Secreted</location>
    </subcellularLocation>
</comment>
<keyword evidence="8" id="KW-0966">Cell projection</keyword>
<evidence type="ECO:0000256" key="5">
    <source>
        <dbReference type="ARBA" id="ARBA00022525"/>
    </source>
</evidence>
<reference evidence="8" key="1">
    <citation type="journal article" date="2021" name="Microorganisms">
        <title>Acidisoma silvae sp. nov. and Acidisomacellulosilytica sp. nov., Two Acidophilic Bacteria Isolated from Decaying Wood, Hydrolyzing Cellulose and Producing Poly-3-hydroxybutyrate.</title>
        <authorList>
            <person name="Mieszkin S."/>
            <person name="Pouder E."/>
            <person name="Uroz S."/>
            <person name="Simon-Colin C."/>
            <person name="Alain K."/>
        </authorList>
    </citation>
    <scope>NUCLEOTIDE SEQUENCE</scope>
    <source>
        <strain evidence="8">HW T2.11</strain>
    </source>
</reference>
<evidence type="ECO:0000259" key="7">
    <source>
        <dbReference type="Pfam" id="PF22638"/>
    </source>
</evidence>
<dbReference type="PANTHER" id="PTHR30033">
    <property type="entry name" value="FLAGELLAR HOOK-ASSOCIATED PROTEIN 1"/>
    <property type="match status" value="1"/>
</dbReference>
<dbReference type="PRINTS" id="PR01005">
    <property type="entry name" value="FLGHOOKAP1"/>
</dbReference>
<dbReference type="InterPro" id="IPR002371">
    <property type="entry name" value="FlgK"/>
</dbReference>
<dbReference type="GO" id="GO:0005576">
    <property type="term" value="C:extracellular region"/>
    <property type="evidence" value="ECO:0007669"/>
    <property type="project" value="UniProtKB-SubCell"/>
</dbReference>
<organism evidence="8 9">
    <name type="scientific">Acidisoma silvae</name>
    <dbReference type="NCBI Taxonomy" id="2802396"/>
    <lineage>
        <taxon>Bacteria</taxon>
        <taxon>Pseudomonadati</taxon>
        <taxon>Pseudomonadota</taxon>
        <taxon>Alphaproteobacteria</taxon>
        <taxon>Acetobacterales</taxon>
        <taxon>Acidocellaceae</taxon>
        <taxon>Acidisoma</taxon>
    </lineage>
</organism>
<keyword evidence="5" id="KW-0964">Secreted</keyword>
<evidence type="ECO:0000256" key="2">
    <source>
        <dbReference type="ARBA" id="ARBA00004613"/>
    </source>
</evidence>
<dbReference type="InterPro" id="IPR053927">
    <property type="entry name" value="FlgK_helical"/>
</dbReference>
<evidence type="ECO:0000256" key="1">
    <source>
        <dbReference type="ARBA" id="ARBA00004365"/>
    </source>
</evidence>
<feature type="domain" description="Flagellar hook-associated protein FlgK helical" evidence="7">
    <location>
        <begin position="99"/>
        <end position="312"/>
    </location>
</feature>
<gene>
    <name evidence="8" type="ORF">ASILVAE211_06880</name>
</gene>
<dbReference type="SUPFAM" id="SSF64518">
    <property type="entry name" value="Phase 1 flagellin"/>
    <property type="match status" value="2"/>
</dbReference>
<dbReference type="RefSeq" id="WP_227320557.1">
    <property type="nucleotide sequence ID" value="NZ_JAESVB010000002.1"/>
</dbReference>
<dbReference type="AlphaFoldDB" id="A0A963YPX6"/>
<dbReference type="Pfam" id="PF22638">
    <property type="entry name" value="FlgK_D1"/>
    <property type="match status" value="1"/>
</dbReference>
<dbReference type="GO" id="GO:0005198">
    <property type="term" value="F:structural molecule activity"/>
    <property type="evidence" value="ECO:0007669"/>
    <property type="project" value="InterPro"/>
</dbReference>
<accession>A0A963YPX6</accession>
<dbReference type="Proteomes" id="UP000708298">
    <property type="component" value="Unassembled WGS sequence"/>
</dbReference>
<keyword evidence="6" id="KW-0975">Bacterial flagellum</keyword>
<proteinExistence type="inferred from homology"/>
<dbReference type="PANTHER" id="PTHR30033:SF2">
    <property type="entry name" value="FLAGELLAR HOOK PROTEIN"/>
    <property type="match status" value="1"/>
</dbReference>
<evidence type="ECO:0000313" key="8">
    <source>
        <dbReference type="EMBL" id="MCB8874901.1"/>
    </source>
</evidence>
<keyword evidence="9" id="KW-1185">Reference proteome</keyword>
<evidence type="ECO:0000256" key="6">
    <source>
        <dbReference type="ARBA" id="ARBA00023143"/>
    </source>
</evidence>
<evidence type="ECO:0000256" key="3">
    <source>
        <dbReference type="ARBA" id="ARBA00009677"/>
    </source>
</evidence>
<dbReference type="GO" id="GO:0009424">
    <property type="term" value="C:bacterial-type flagellum hook"/>
    <property type="evidence" value="ECO:0007669"/>
    <property type="project" value="InterPro"/>
</dbReference>
<dbReference type="EMBL" id="JAESVB010000002">
    <property type="protein sequence ID" value="MCB8874901.1"/>
    <property type="molecule type" value="Genomic_DNA"/>
</dbReference>
<comment type="caution">
    <text evidence="8">The sequence shown here is derived from an EMBL/GenBank/DDBJ whole genome shotgun (WGS) entry which is preliminary data.</text>
</comment>
<keyword evidence="8" id="KW-0282">Flagellum</keyword>
<reference evidence="8" key="2">
    <citation type="submission" date="2021-01" db="EMBL/GenBank/DDBJ databases">
        <authorList>
            <person name="Mieszkin S."/>
            <person name="Pouder E."/>
            <person name="Alain K."/>
        </authorList>
    </citation>
    <scope>NUCLEOTIDE SEQUENCE</scope>
    <source>
        <strain evidence="8">HW T2.11</strain>
    </source>
</reference>
<dbReference type="GO" id="GO:0044780">
    <property type="term" value="P:bacterial-type flagellum assembly"/>
    <property type="evidence" value="ECO:0007669"/>
    <property type="project" value="InterPro"/>
</dbReference>
<sequence>MSGLNAAMNIALTGIEAFEQGIGTVSQNVSNQTTPGYAVESLTLSTLFNQSSGSGVASQVTRAADGFAAAQLRTATSASQAASVTASSLTALAGALANNGDVQTQINQFFQDVSALAGNPTSAAQRQTVLSDAQSVAGGFQSAASAMTSSQAGAVTALQSNVAAANGLLTQLAVINTGLGTSPNDPSLLDQQEAALNSLSSLLSVNVIPQGSNGQVLVATGGTMLLNQAGAQSLTVQPGTPSTAPAITVGTAAVPLATTANDGAIGGNIASWQAGAAALQSLNALAAIFASAVNTSQAQGVTASGGAGGALFAVPPPSVTPADGNSGGATVTAALTDASSLPTDGGPFTLTYSSAKGWSAVDQASQQSYALGQGASLSFAGLTVAISGAPADGDAFTVNPAPAAAQSFALAASSPDAVAAADPYVATAGALRSDGSIVNGNGGTITAGSSTVTNAPASGAVVVPSSVFGQPLQITFTSATDFTVTTAADPSTTIASGALSGSNPTATLALAYPDTGATAGTYWQVPMSGTPAAGDVMTLTVGGSGDGSNATRMQALWTAAGATSSGTMEQAFIGLGTGLGSAAEQATTLSGTTSAQVTTATTNLQTVGGVDINQQAVLLSQYEQAYQAAAQVISATRMMFQSILQAVQ</sequence>
<comment type="similarity">
    <text evidence="3">Belongs to the flagella basal body rod proteins family.</text>
</comment>
<protein>
    <recommendedName>
        <fullName evidence="4">Flagellar hook-associated protein 1</fullName>
    </recommendedName>
</protein>
<evidence type="ECO:0000256" key="4">
    <source>
        <dbReference type="ARBA" id="ARBA00016244"/>
    </source>
</evidence>
<name>A0A963YPX6_9PROT</name>